<keyword evidence="3" id="KW-1133">Transmembrane helix</keyword>
<keyword evidence="5" id="KW-0807">Transducer</keyword>
<evidence type="ECO:0000313" key="9">
    <source>
        <dbReference type="Proteomes" id="UP001606134"/>
    </source>
</evidence>
<feature type="region of interest" description="Disordered" evidence="6">
    <location>
        <begin position="1"/>
        <end position="26"/>
    </location>
</feature>
<feature type="compositionally biased region" description="Low complexity" evidence="6">
    <location>
        <begin position="15"/>
        <end position="26"/>
    </location>
</feature>
<dbReference type="Gene3D" id="1.10.287.950">
    <property type="entry name" value="Methyl-accepting chemotaxis protein"/>
    <property type="match status" value="1"/>
</dbReference>
<dbReference type="InterPro" id="IPR029095">
    <property type="entry name" value="NarX-like_N"/>
</dbReference>
<sequence length="235" mass="25085">MNQITESKMLHLSHAPTDAPKRAAAAPKQTAGELFSKSINLSGRRRFTSQRLVLYALLASQGREGALATAHDALAIFRDAHAALLDGELSPKLMGGELKEAYFGADKANERIVAFVELAQRTLDALAAHMHSAASLLEELVDAATPLLATLNRLTQLYEDLARQQAASAKKQLTAVMGDIELIAKHARIVSFNAQVVAARAGHSGREFAVVSGELTQITGKLDGLVREAVRSAVA</sequence>
<dbReference type="Proteomes" id="UP001606134">
    <property type="component" value="Unassembled WGS sequence"/>
</dbReference>
<dbReference type="PROSITE" id="PS50111">
    <property type="entry name" value="CHEMOTAXIS_TRANSDUC_2"/>
    <property type="match status" value="1"/>
</dbReference>
<name>A0ABW7HJ43_9BURK</name>
<reference evidence="8 9" key="1">
    <citation type="submission" date="2024-08" db="EMBL/GenBank/DDBJ databases">
        <authorList>
            <person name="Lu H."/>
        </authorList>
    </citation>
    <scope>NUCLEOTIDE SEQUENCE [LARGE SCALE GENOMIC DNA]</scope>
    <source>
        <strain evidence="8 9">BYS78W</strain>
    </source>
</reference>
<proteinExistence type="predicted"/>
<evidence type="ECO:0000256" key="5">
    <source>
        <dbReference type="PROSITE-ProRule" id="PRU00284"/>
    </source>
</evidence>
<gene>
    <name evidence="8" type="ORF">ACG04R_24925</name>
</gene>
<protein>
    <submittedName>
        <fullName evidence="8">Type IV pili methyl-accepting chemotaxis transducer N-terminal domain-containing protein</fullName>
    </submittedName>
</protein>
<evidence type="ECO:0000256" key="4">
    <source>
        <dbReference type="ARBA" id="ARBA00023136"/>
    </source>
</evidence>
<feature type="domain" description="Methyl-accepting transducer" evidence="7">
    <location>
        <begin position="164"/>
        <end position="235"/>
    </location>
</feature>
<dbReference type="RefSeq" id="WP_394416550.1">
    <property type="nucleotide sequence ID" value="NZ_JBIGIC010000016.1"/>
</dbReference>
<accession>A0ABW7HJ43</accession>
<dbReference type="InterPro" id="IPR004089">
    <property type="entry name" value="MCPsignal_dom"/>
</dbReference>
<dbReference type="Pfam" id="PF13675">
    <property type="entry name" value="PilJ"/>
    <property type="match status" value="1"/>
</dbReference>
<evidence type="ECO:0000313" key="8">
    <source>
        <dbReference type="EMBL" id="MFG6489944.1"/>
    </source>
</evidence>
<evidence type="ECO:0000256" key="1">
    <source>
        <dbReference type="ARBA" id="ARBA00004141"/>
    </source>
</evidence>
<evidence type="ECO:0000256" key="2">
    <source>
        <dbReference type="ARBA" id="ARBA00022692"/>
    </source>
</evidence>
<comment type="caution">
    <text evidence="8">The sequence shown here is derived from an EMBL/GenBank/DDBJ whole genome shotgun (WGS) entry which is preliminary data.</text>
</comment>
<dbReference type="EMBL" id="JBIGIC010000016">
    <property type="protein sequence ID" value="MFG6489944.1"/>
    <property type="molecule type" value="Genomic_DNA"/>
</dbReference>
<evidence type="ECO:0000256" key="6">
    <source>
        <dbReference type="SAM" id="MobiDB-lite"/>
    </source>
</evidence>
<organism evidence="8 9">
    <name type="scientific">Pelomonas candidula</name>
    <dbReference type="NCBI Taxonomy" id="3299025"/>
    <lineage>
        <taxon>Bacteria</taxon>
        <taxon>Pseudomonadati</taxon>
        <taxon>Pseudomonadota</taxon>
        <taxon>Betaproteobacteria</taxon>
        <taxon>Burkholderiales</taxon>
        <taxon>Sphaerotilaceae</taxon>
        <taxon>Roseateles</taxon>
    </lineage>
</organism>
<evidence type="ECO:0000256" key="3">
    <source>
        <dbReference type="ARBA" id="ARBA00022989"/>
    </source>
</evidence>
<keyword evidence="2" id="KW-0812">Transmembrane</keyword>
<keyword evidence="9" id="KW-1185">Reference proteome</keyword>
<evidence type="ECO:0000259" key="7">
    <source>
        <dbReference type="PROSITE" id="PS50111"/>
    </source>
</evidence>
<keyword evidence="4" id="KW-0472">Membrane</keyword>
<dbReference type="SUPFAM" id="SSF58104">
    <property type="entry name" value="Methyl-accepting chemotaxis protein (MCP) signaling domain"/>
    <property type="match status" value="1"/>
</dbReference>
<comment type="subcellular location">
    <subcellularLocation>
        <location evidence="1">Membrane</location>
        <topology evidence="1">Multi-pass membrane protein</topology>
    </subcellularLocation>
</comment>